<dbReference type="InterPro" id="IPR003604">
    <property type="entry name" value="Matrin/U1-like-C_Znf_C2H2"/>
</dbReference>
<dbReference type="GO" id="GO:0008270">
    <property type="term" value="F:zinc ion binding"/>
    <property type="evidence" value="ECO:0007669"/>
    <property type="project" value="InterPro"/>
</dbReference>
<proteinExistence type="predicted"/>
<feature type="region of interest" description="Disordered" evidence="1">
    <location>
        <begin position="462"/>
        <end position="551"/>
    </location>
</feature>
<feature type="region of interest" description="Disordered" evidence="1">
    <location>
        <begin position="170"/>
        <end position="212"/>
    </location>
</feature>
<dbReference type="OrthoDB" id="1925236at2759"/>
<feature type="compositionally biased region" description="Basic and acidic residues" evidence="1">
    <location>
        <begin position="462"/>
        <end position="477"/>
    </location>
</feature>
<dbReference type="SUPFAM" id="SSF57667">
    <property type="entry name" value="beta-beta-alpha zinc fingers"/>
    <property type="match status" value="4"/>
</dbReference>
<dbReference type="PROSITE" id="PS00028">
    <property type="entry name" value="ZINC_FINGER_C2H2_1"/>
    <property type="match status" value="1"/>
</dbReference>
<dbReference type="Pfam" id="PF12874">
    <property type="entry name" value="zf-met"/>
    <property type="match status" value="4"/>
</dbReference>
<feature type="compositionally biased region" description="Basic and acidic residues" evidence="1">
    <location>
        <begin position="191"/>
        <end position="203"/>
    </location>
</feature>
<dbReference type="PANTHER" id="PTHR46742">
    <property type="entry name" value="LYSINE-RICH COILED-COIL PROTEIN 1"/>
    <property type="match status" value="1"/>
</dbReference>
<dbReference type="InterPro" id="IPR013087">
    <property type="entry name" value="Znf_C2H2_type"/>
</dbReference>
<dbReference type="PANTHER" id="PTHR46742:SF2">
    <property type="entry name" value="ZINC FINGER MATRIN-TYPE PROTEIN 1"/>
    <property type="match status" value="1"/>
</dbReference>
<dbReference type="SMART" id="SM00451">
    <property type="entry name" value="ZnF_U1"/>
    <property type="match status" value="4"/>
</dbReference>
<feature type="compositionally biased region" description="Basic and acidic residues" evidence="1">
    <location>
        <begin position="492"/>
        <end position="521"/>
    </location>
</feature>
<dbReference type="InterPro" id="IPR036236">
    <property type="entry name" value="Znf_C2H2_sf"/>
</dbReference>
<feature type="compositionally biased region" description="Basic and acidic residues" evidence="1">
    <location>
        <begin position="387"/>
        <end position="399"/>
    </location>
</feature>
<dbReference type="AlphaFoldDB" id="A0A8C4K032"/>
<accession>A0A8C4K032</accession>
<name>A0A8C4K032_DRONO</name>
<dbReference type="SMART" id="SM00355">
    <property type="entry name" value="ZnF_C2H2"/>
    <property type="match status" value="4"/>
</dbReference>
<dbReference type="Gene3D" id="3.30.160.60">
    <property type="entry name" value="Classic Zinc Finger"/>
    <property type="match status" value="4"/>
</dbReference>
<feature type="compositionally biased region" description="Basic and acidic residues" evidence="1">
    <location>
        <begin position="531"/>
        <end position="540"/>
    </location>
</feature>
<organism evidence="3 4">
    <name type="scientific">Dromaius novaehollandiae</name>
    <name type="common">Emu</name>
    <dbReference type="NCBI Taxonomy" id="8790"/>
    <lineage>
        <taxon>Eukaryota</taxon>
        <taxon>Metazoa</taxon>
        <taxon>Chordata</taxon>
        <taxon>Craniata</taxon>
        <taxon>Vertebrata</taxon>
        <taxon>Euteleostomi</taxon>
        <taxon>Archelosauria</taxon>
        <taxon>Archosauria</taxon>
        <taxon>Dinosauria</taxon>
        <taxon>Saurischia</taxon>
        <taxon>Theropoda</taxon>
        <taxon>Coelurosauria</taxon>
        <taxon>Aves</taxon>
        <taxon>Palaeognathae</taxon>
        <taxon>Casuariiformes</taxon>
        <taxon>Dromaiidae</taxon>
        <taxon>Dromaius</taxon>
    </lineage>
</organism>
<keyword evidence="4" id="KW-1185">Reference proteome</keyword>
<feature type="domain" description="C2H2-type" evidence="2">
    <location>
        <begin position="277"/>
        <end position="299"/>
    </location>
</feature>
<evidence type="ECO:0000313" key="3">
    <source>
        <dbReference type="Ensembl" id="ENSDNVP00000017035.1"/>
    </source>
</evidence>
<reference evidence="3" key="2">
    <citation type="submission" date="2025-09" db="UniProtKB">
        <authorList>
            <consortium name="Ensembl"/>
        </authorList>
    </citation>
    <scope>IDENTIFICATION</scope>
</reference>
<dbReference type="Ensembl" id="ENSDNVT00000020479.1">
    <property type="protein sequence ID" value="ENSDNVP00000017035.1"/>
    <property type="gene ID" value="ENSDNVG00000011906.1"/>
</dbReference>
<feature type="compositionally biased region" description="Polar residues" evidence="1">
    <location>
        <begin position="170"/>
        <end position="189"/>
    </location>
</feature>
<evidence type="ECO:0000259" key="2">
    <source>
        <dbReference type="PROSITE" id="PS00028"/>
    </source>
</evidence>
<evidence type="ECO:0000313" key="4">
    <source>
        <dbReference type="Proteomes" id="UP000694423"/>
    </source>
</evidence>
<reference evidence="3" key="1">
    <citation type="submission" date="2025-08" db="UniProtKB">
        <authorList>
            <consortium name="Ensembl"/>
        </authorList>
    </citation>
    <scope>IDENTIFICATION</scope>
</reference>
<dbReference type="Proteomes" id="UP000694423">
    <property type="component" value="Unplaced"/>
</dbReference>
<sequence length="551" mass="62779">MNLIPFSHLAVRVDIHRWLISCISRDVQIYCVLTTDGFSLCFSHLDGMLDEATRKDLFTDTFCKVCGAVLQFESQRMSHYEGKKHAQKVRLYVQMHGEKEQRQELGKQKTVNCINFQMDRSGVVDKNKYCNLCNMIFTSPIVALSHYLGKIHAKKLKQFSGDQAQISAQRMQPVSAGLSSTSTSPTLQKPSAEKPLRTSKAEESSSSSNTSLELNYPDKYCKLCCAPFNNPLMARQHYVGKKHRRNEARKKMMEELGDKAVPAESNTNAVGVGHYICPICNITLTSIEMYQSHMEGHKHQTRETMVVSLLKNPKKTYDSFQDELADYIKVQKARGLESKALFRKTEAFQDKDVEGRSDPGEVLPSDFTYEQAQCSSLCSETHSPTNTEEKSSACENTPEKTPDCHYNVGYCTEKQASEVTTIRDDGFGLSVAKSNDGPELVSAETAISSYRKEQKLLEKHAEEEKYINEELKYEKKGTKQKRKENSEDEDSGKESEKQKRVKVDIDLINEKKSKSYKDKRLKEKHKKDKKKPQPDSRTEEELLWDESILGY</sequence>
<feature type="region of interest" description="Disordered" evidence="1">
    <location>
        <begin position="379"/>
        <end position="399"/>
    </location>
</feature>
<evidence type="ECO:0000256" key="1">
    <source>
        <dbReference type="SAM" id="MobiDB-lite"/>
    </source>
</evidence>
<protein>
    <submittedName>
        <fullName evidence="3">Lysine rich coiled-coil 1</fullName>
    </submittedName>
</protein>
<dbReference type="GO" id="GO:0003676">
    <property type="term" value="F:nucleic acid binding"/>
    <property type="evidence" value="ECO:0007669"/>
    <property type="project" value="InterPro"/>
</dbReference>